<feature type="region of interest" description="Disordered" evidence="1">
    <location>
        <begin position="1"/>
        <end position="20"/>
    </location>
</feature>
<dbReference type="EMBL" id="BKCJ011154109">
    <property type="protein sequence ID" value="GFC95371.1"/>
    <property type="molecule type" value="Genomic_DNA"/>
</dbReference>
<feature type="non-terminal residue" evidence="2">
    <location>
        <position position="1"/>
    </location>
</feature>
<accession>A0A699SCX1</accession>
<dbReference type="AlphaFoldDB" id="A0A699SCX1"/>
<evidence type="ECO:0000313" key="2">
    <source>
        <dbReference type="EMBL" id="GFC95371.1"/>
    </source>
</evidence>
<sequence length="134" mass="14897">DIFDGDDVRDHIEVDPRDDNEEFEASAGDTVVLGIDPRSVPMVDKEIVEPVGGDSFSSSGTRDGTVRSVEDILVDLDGAIQADQMIASGARAGMAERIRSLRLEILKIHDDCDDLRRKLRRLESFAERRLGFRP</sequence>
<evidence type="ECO:0000256" key="1">
    <source>
        <dbReference type="SAM" id="MobiDB-lite"/>
    </source>
</evidence>
<proteinExistence type="predicted"/>
<comment type="caution">
    <text evidence="2">The sequence shown here is derived from an EMBL/GenBank/DDBJ whole genome shotgun (WGS) entry which is preliminary data.</text>
</comment>
<gene>
    <name evidence="2" type="ORF">Tci_867341</name>
</gene>
<reference evidence="2" key="1">
    <citation type="journal article" date="2019" name="Sci. Rep.">
        <title>Draft genome of Tanacetum cinerariifolium, the natural source of mosquito coil.</title>
        <authorList>
            <person name="Yamashiro T."/>
            <person name="Shiraishi A."/>
            <person name="Satake H."/>
            <person name="Nakayama K."/>
        </authorList>
    </citation>
    <scope>NUCLEOTIDE SEQUENCE</scope>
</reference>
<feature type="compositionally biased region" description="Basic and acidic residues" evidence="1">
    <location>
        <begin position="1"/>
        <end position="17"/>
    </location>
</feature>
<name>A0A699SCX1_TANCI</name>
<protein>
    <submittedName>
        <fullName evidence="2">Uncharacterized protein</fullName>
    </submittedName>
</protein>
<organism evidence="2">
    <name type="scientific">Tanacetum cinerariifolium</name>
    <name type="common">Dalmatian daisy</name>
    <name type="synonym">Chrysanthemum cinerariifolium</name>
    <dbReference type="NCBI Taxonomy" id="118510"/>
    <lineage>
        <taxon>Eukaryota</taxon>
        <taxon>Viridiplantae</taxon>
        <taxon>Streptophyta</taxon>
        <taxon>Embryophyta</taxon>
        <taxon>Tracheophyta</taxon>
        <taxon>Spermatophyta</taxon>
        <taxon>Magnoliopsida</taxon>
        <taxon>eudicotyledons</taxon>
        <taxon>Gunneridae</taxon>
        <taxon>Pentapetalae</taxon>
        <taxon>asterids</taxon>
        <taxon>campanulids</taxon>
        <taxon>Asterales</taxon>
        <taxon>Asteraceae</taxon>
        <taxon>Asteroideae</taxon>
        <taxon>Anthemideae</taxon>
        <taxon>Anthemidinae</taxon>
        <taxon>Tanacetum</taxon>
    </lineage>
</organism>